<dbReference type="CDD" id="cd04301">
    <property type="entry name" value="NAT_SF"/>
    <property type="match status" value="1"/>
</dbReference>
<organism evidence="4 5">
    <name type="scientific">Prauserella oleivorans</name>
    <dbReference type="NCBI Taxonomy" id="1478153"/>
    <lineage>
        <taxon>Bacteria</taxon>
        <taxon>Bacillati</taxon>
        <taxon>Actinomycetota</taxon>
        <taxon>Actinomycetes</taxon>
        <taxon>Pseudonocardiales</taxon>
        <taxon>Pseudonocardiaceae</taxon>
        <taxon>Prauserella</taxon>
    </lineage>
</organism>
<dbReference type="RefSeq" id="WP_377390290.1">
    <property type="nucleotide sequence ID" value="NZ_JBHSAN010000022.1"/>
</dbReference>
<name>A0ABW5WE64_9PSEU</name>
<dbReference type="SUPFAM" id="SSF55729">
    <property type="entry name" value="Acyl-CoA N-acyltransferases (Nat)"/>
    <property type="match status" value="1"/>
</dbReference>
<dbReference type="EC" id="2.3.-.-" evidence="4"/>
<keyword evidence="1 4" id="KW-0808">Transferase</keyword>
<evidence type="ECO:0000313" key="5">
    <source>
        <dbReference type="Proteomes" id="UP001597478"/>
    </source>
</evidence>
<dbReference type="EMBL" id="JBHUOF010000041">
    <property type="protein sequence ID" value="MFD2802082.1"/>
    <property type="molecule type" value="Genomic_DNA"/>
</dbReference>
<dbReference type="InterPro" id="IPR050832">
    <property type="entry name" value="Bact_Acetyltransf"/>
</dbReference>
<dbReference type="Proteomes" id="UP001597478">
    <property type="component" value="Unassembled WGS sequence"/>
</dbReference>
<keyword evidence="5" id="KW-1185">Reference proteome</keyword>
<gene>
    <name evidence="4" type="ORF">ACFS2C_22085</name>
</gene>
<dbReference type="PANTHER" id="PTHR43877">
    <property type="entry name" value="AMINOALKYLPHOSPHONATE N-ACETYLTRANSFERASE-RELATED-RELATED"/>
    <property type="match status" value="1"/>
</dbReference>
<proteinExistence type="predicted"/>
<feature type="domain" description="N-acetyltransferase" evidence="3">
    <location>
        <begin position="134"/>
        <end position="291"/>
    </location>
</feature>
<sequence>MTGFAALDPLLPDRVRAGGGERLRRRLADGREVEGVLYRLRNDGWASLWQAREVWDLTPLSGDVGEAGMGALLAAVRERLRARPCGPDSACTVTWPSRDVSVAPTLIGHGLVPGIVLAVCEEPTAADVPGEAGVTVRRATEADTGEAVALWLAELRYSALVGPATVRPGAADRLAAEFRRAVRAGEPVWLAEADGVPVGVAVCAWPAPIPHRIADGLWARVGTVSVAPAARGTGIGRTLMATAHRELVRDRARGAYLFYSPHNALSTVFWHRQGYRPLWTVWEVRPATALR</sequence>
<dbReference type="Pfam" id="PF13508">
    <property type="entry name" value="Acetyltransf_7"/>
    <property type="match status" value="1"/>
</dbReference>
<evidence type="ECO:0000259" key="3">
    <source>
        <dbReference type="PROSITE" id="PS51186"/>
    </source>
</evidence>
<dbReference type="PANTHER" id="PTHR43877:SF1">
    <property type="entry name" value="ACETYLTRANSFERASE"/>
    <property type="match status" value="1"/>
</dbReference>
<dbReference type="InterPro" id="IPR000182">
    <property type="entry name" value="GNAT_dom"/>
</dbReference>
<evidence type="ECO:0000256" key="1">
    <source>
        <dbReference type="ARBA" id="ARBA00022679"/>
    </source>
</evidence>
<evidence type="ECO:0000313" key="4">
    <source>
        <dbReference type="EMBL" id="MFD2802082.1"/>
    </source>
</evidence>
<dbReference type="Gene3D" id="3.40.630.30">
    <property type="match status" value="1"/>
</dbReference>
<accession>A0ABW5WE64</accession>
<keyword evidence="2 4" id="KW-0012">Acyltransferase</keyword>
<dbReference type="PROSITE" id="PS51186">
    <property type="entry name" value="GNAT"/>
    <property type="match status" value="1"/>
</dbReference>
<reference evidence="5" key="1">
    <citation type="journal article" date="2019" name="Int. J. Syst. Evol. Microbiol.">
        <title>The Global Catalogue of Microorganisms (GCM) 10K type strain sequencing project: providing services to taxonomists for standard genome sequencing and annotation.</title>
        <authorList>
            <consortium name="The Broad Institute Genomics Platform"/>
            <consortium name="The Broad Institute Genome Sequencing Center for Infectious Disease"/>
            <person name="Wu L."/>
            <person name="Ma J."/>
        </authorList>
    </citation>
    <scope>NUCLEOTIDE SEQUENCE [LARGE SCALE GENOMIC DNA]</scope>
    <source>
        <strain evidence="5">IBRC-M 10906</strain>
    </source>
</reference>
<protein>
    <submittedName>
        <fullName evidence="4">GNAT family N-acetyltransferase</fullName>
        <ecNumber evidence="4">2.3.-.-</ecNumber>
    </submittedName>
</protein>
<evidence type="ECO:0000256" key="2">
    <source>
        <dbReference type="ARBA" id="ARBA00023315"/>
    </source>
</evidence>
<dbReference type="GO" id="GO:0016746">
    <property type="term" value="F:acyltransferase activity"/>
    <property type="evidence" value="ECO:0007669"/>
    <property type="project" value="UniProtKB-KW"/>
</dbReference>
<dbReference type="InterPro" id="IPR016181">
    <property type="entry name" value="Acyl_CoA_acyltransferase"/>
</dbReference>
<comment type="caution">
    <text evidence="4">The sequence shown here is derived from an EMBL/GenBank/DDBJ whole genome shotgun (WGS) entry which is preliminary data.</text>
</comment>